<evidence type="ECO:0000313" key="1">
    <source>
        <dbReference type="EMBL" id="QHS93788.1"/>
    </source>
</evidence>
<dbReference type="AlphaFoldDB" id="A0A6C0BQX2"/>
<reference evidence="1" key="1">
    <citation type="journal article" date="2020" name="Nature">
        <title>Giant virus diversity and host interactions through global metagenomics.</title>
        <authorList>
            <person name="Schulz F."/>
            <person name="Roux S."/>
            <person name="Paez-Espino D."/>
            <person name="Jungbluth S."/>
            <person name="Walsh D.A."/>
            <person name="Denef V.J."/>
            <person name="McMahon K.D."/>
            <person name="Konstantinidis K.T."/>
            <person name="Eloe-Fadrosh E.A."/>
            <person name="Kyrpides N.C."/>
            <person name="Woyke T."/>
        </authorList>
    </citation>
    <scope>NUCLEOTIDE SEQUENCE</scope>
    <source>
        <strain evidence="1">GVMAG-M-3300018080-19</strain>
    </source>
</reference>
<proteinExistence type="predicted"/>
<protein>
    <submittedName>
        <fullName evidence="1">Uncharacterized protein</fullName>
    </submittedName>
</protein>
<accession>A0A6C0BQX2</accession>
<organism evidence="1">
    <name type="scientific">viral metagenome</name>
    <dbReference type="NCBI Taxonomy" id="1070528"/>
    <lineage>
        <taxon>unclassified sequences</taxon>
        <taxon>metagenomes</taxon>
        <taxon>organismal metagenomes</taxon>
    </lineage>
</organism>
<dbReference type="EMBL" id="MN739209">
    <property type="protein sequence ID" value="QHS93788.1"/>
    <property type="molecule type" value="Genomic_DNA"/>
</dbReference>
<name>A0A6C0BQX2_9ZZZZ</name>
<sequence length="273" mass="32758">MAKFQSMTTFNLRRVCRLKRWKGYSRFNKASLIRYMYVLQRRETRAAVTIQRWWRRCCEVVNKTDVFTLEPFPKYIPIFKLKEGGRTYQFNVKTLMEYMFSSGKFWNPYTRKLLSAKQLQQLKEIYFANFSRETKITYNRGQTPLRPDANMHLVSQAVRLEKQEDKQAMESMEFLIEESNVLFDNLMQLIDGLDAQNIGFYSAIIMDDIVPQITNNFVHMFGIQARPTIRYVTQLHTGIAKLLHHYNDYYRHNVLIDLEVWLRSHLHLQTQRQ</sequence>